<comment type="subcellular location">
    <subcellularLocation>
        <location evidence="1">Nucleus</location>
    </subcellularLocation>
</comment>
<keyword evidence="5" id="KW-0238">DNA-binding</keyword>
<evidence type="ECO:0000256" key="1">
    <source>
        <dbReference type="ARBA" id="ARBA00004123"/>
    </source>
</evidence>
<sequence>MVLVAPTASYHHHRSAAAGGGEPVFPLLGTGQCAIDAADKSPGAASAIHFWQSPTAAAAAAAGGGAGMSGDRKPIPMLDYGGIGGVSSGSGSGGATCHECGNQAKKDCVHHRCRTCCKSRGFDCATHVRSTWVPAARRRERQHLATAGAAAGNSSPPPTSIPTTTTKKPRLLGSQTTTTSRTSTSPRSFDTSSSHQVASFRDGLPRQVRAPAVFRCVRVTSVDDGDDEFAYQAAVSINGHMFRGFLYDQGADDGRGGSNDEPSHGAAAVPSISDLHLGSASAAAAAAVPPHLYSGGSGPLILGGLGYGNTMN</sequence>
<dbReference type="AlphaFoldDB" id="A0A0D9WG07"/>
<proteinExistence type="inferred from homology"/>
<evidence type="ECO:0000256" key="4">
    <source>
        <dbReference type="ARBA" id="ARBA00022833"/>
    </source>
</evidence>
<name>A0A0D9WG07_9ORYZ</name>
<reference evidence="9 10" key="1">
    <citation type="submission" date="2012-08" db="EMBL/GenBank/DDBJ databases">
        <title>Oryza genome evolution.</title>
        <authorList>
            <person name="Wing R.A."/>
        </authorList>
    </citation>
    <scope>NUCLEOTIDE SEQUENCE</scope>
</reference>
<accession>A0A0D9WG07</accession>
<keyword evidence="4" id="KW-0862">Zinc</keyword>
<keyword evidence="3" id="KW-0479">Metal-binding</keyword>
<evidence type="ECO:0000256" key="7">
    <source>
        <dbReference type="ARBA" id="ARBA00023242"/>
    </source>
</evidence>
<keyword evidence="10" id="KW-1185">Reference proteome</keyword>
<keyword evidence="6" id="KW-0010">Activator</keyword>
<reference evidence="10" key="2">
    <citation type="submission" date="2013-12" db="EMBL/GenBank/DDBJ databases">
        <authorList>
            <person name="Yu Y."/>
            <person name="Lee S."/>
            <person name="de Baynast K."/>
            <person name="Wissotski M."/>
            <person name="Liu L."/>
            <person name="Talag J."/>
            <person name="Goicoechea J."/>
            <person name="Angelova A."/>
            <person name="Jetty R."/>
            <person name="Kudrna D."/>
            <person name="Golser W."/>
            <person name="Rivera L."/>
            <person name="Zhang J."/>
            <person name="Wing R."/>
        </authorList>
    </citation>
    <scope>NUCLEOTIDE SEQUENCE</scope>
</reference>
<comment type="similarity">
    <text evidence="2">Belongs to the SHI protein family.</text>
</comment>
<dbReference type="PANTHER" id="PTHR31604:SF30">
    <property type="entry name" value="PROTEIN LATERAL ROOT PRIMORDIUM 1"/>
    <property type="match status" value="1"/>
</dbReference>
<dbReference type="EnsemblPlants" id="LPERR05G11770.1">
    <property type="protein sequence ID" value="LPERR05G11770.1"/>
    <property type="gene ID" value="LPERR05G11770"/>
</dbReference>
<feature type="compositionally biased region" description="Low complexity" evidence="8">
    <location>
        <begin position="145"/>
        <end position="154"/>
    </location>
</feature>
<dbReference type="STRING" id="77586.A0A0D9WG07"/>
<evidence type="ECO:0000256" key="3">
    <source>
        <dbReference type="ARBA" id="ARBA00022723"/>
    </source>
</evidence>
<dbReference type="GO" id="GO:0046872">
    <property type="term" value="F:metal ion binding"/>
    <property type="evidence" value="ECO:0007669"/>
    <property type="project" value="UniProtKB-KW"/>
</dbReference>
<dbReference type="Gramene" id="LPERR05G11770.1">
    <property type="protein sequence ID" value="LPERR05G11770.1"/>
    <property type="gene ID" value="LPERR05G11770"/>
</dbReference>
<reference evidence="9" key="3">
    <citation type="submission" date="2015-04" db="UniProtKB">
        <authorList>
            <consortium name="EnsemblPlants"/>
        </authorList>
    </citation>
    <scope>IDENTIFICATION</scope>
</reference>
<organism evidence="9 10">
    <name type="scientific">Leersia perrieri</name>
    <dbReference type="NCBI Taxonomy" id="77586"/>
    <lineage>
        <taxon>Eukaryota</taxon>
        <taxon>Viridiplantae</taxon>
        <taxon>Streptophyta</taxon>
        <taxon>Embryophyta</taxon>
        <taxon>Tracheophyta</taxon>
        <taxon>Spermatophyta</taxon>
        <taxon>Magnoliopsida</taxon>
        <taxon>Liliopsida</taxon>
        <taxon>Poales</taxon>
        <taxon>Poaceae</taxon>
        <taxon>BOP clade</taxon>
        <taxon>Oryzoideae</taxon>
        <taxon>Oryzeae</taxon>
        <taxon>Oryzinae</taxon>
        <taxon>Leersia</taxon>
    </lineage>
</organism>
<evidence type="ECO:0000256" key="2">
    <source>
        <dbReference type="ARBA" id="ARBA00006911"/>
    </source>
</evidence>
<dbReference type="InterPro" id="IPR006511">
    <property type="entry name" value="SHI_C"/>
</dbReference>
<dbReference type="eggNOG" id="ENOG502QU6D">
    <property type="taxonomic scope" value="Eukaryota"/>
</dbReference>
<keyword evidence="7" id="KW-0539">Nucleus</keyword>
<evidence type="ECO:0000256" key="5">
    <source>
        <dbReference type="ARBA" id="ARBA00023125"/>
    </source>
</evidence>
<evidence type="ECO:0000256" key="8">
    <source>
        <dbReference type="SAM" id="MobiDB-lite"/>
    </source>
</evidence>
<dbReference type="GO" id="GO:0003677">
    <property type="term" value="F:DNA binding"/>
    <property type="evidence" value="ECO:0007669"/>
    <property type="project" value="UniProtKB-KW"/>
</dbReference>
<dbReference type="NCBIfam" id="TIGR01623">
    <property type="entry name" value="put_zinc_LRP1"/>
    <property type="match status" value="1"/>
</dbReference>
<evidence type="ECO:0000256" key="6">
    <source>
        <dbReference type="ARBA" id="ARBA00023159"/>
    </source>
</evidence>
<dbReference type="Proteomes" id="UP000032180">
    <property type="component" value="Chromosome 5"/>
</dbReference>
<feature type="region of interest" description="Disordered" evidence="8">
    <location>
        <begin position="144"/>
        <end position="198"/>
    </location>
</feature>
<dbReference type="NCBIfam" id="TIGR01624">
    <property type="entry name" value="LRP1_Cterm"/>
    <property type="match status" value="1"/>
</dbReference>
<dbReference type="Pfam" id="PF05142">
    <property type="entry name" value="DUF702"/>
    <property type="match status" value="1"/>
</dbReference>
<dbReference type="PANTHER" id="PTHR31604">
    <property type="entry name" value="PROTEIN LATERAL ROOT PRIMORDIUM 1"/>
    <property type="match status" value="1"/>
</dbReference>
<dbReference type="GO" id="GO:0045893">
    <property type="term" value="P:positive regulation of DNA-templated transcription"/>
    <property type="evidence" value="ECO:0007669"/>
    <property type="project" value="TreeGrafter"/>
</dbReference>
<evidence type="ECO:0000313" key="10">
    <source>
        <dbReference type="Proteomes" id="UP000032180"/>
    </source>
</evidence>
<protein>
    <submittedName>
        <fullName evidence="9">Uncharacterized protein</fullName>
    </submittedName>
</protein>
<feature type="compositionally biased region" description="Low complexity" evidence="8">
    <location>
        <begin position="174"/>
        <end position="194"/>
    </location>
</feature>
<evidence type="ECO:0000313" key="9">
    <source>
        <dbReference type="EnsemblPlants" id="LPERR05G11770.1"/>
    </source>
</evidence>
<dbReference type="InterPro" id="IPR006510">
    <property type="entry name" value="Znf_LRP1"/>
</dbReference>
<dbReference type="HOGENOM" id="CLU_041493_0_0_1"/>
<dbReference type="GO" id="GO:0005634">
    <property type="term" value="C:nucleus"/>
    <property type="evidence" value="ECO:0007669"/>
    <property type="project" value="UniProtKB-SubCell"/>
</dbReference>
<dbReference type="GO" id="GO:0003700">
    <property type="term" value="F:DNA-binding transcription factor activity"/>
    <property type="evidence" value="ECO:0007669"/>
    <property type="project" value="InterPro"/>
</dbReference>
<dbReference type="InterPro" id="IPR007818">
    <property type="entry name" value="SHI"/>
</dbReference>